<protein>
    <submittedName>
        <fullName evidence="2">Uncharacterized protein</fullName>
    </submittedName>
</protein>
<evidence type="ECO:0000313" key="2">
    <source>
        <dbReference type="EMBL" id="ABK23614.1"/>
    </source>
</evidence>
<organism evidence="2">
    <name type="scientific">Picea sitchensis</name>
    <name type="common">Sitka spruce</name>
    <name type="synonym">Pinus sitchensis</name>
    <dbReference type="NCBI Taxonomy" id="3332"/>
    <lineage>
        <taxon>Eukaryota</taxon>
        <taxon>Viridiplantae</taxon>
        <taxon>Streptophyta</taxon>
        <taxon>Embryophyta</taxon>
        <taxon>Tracheophyta</taxon>
        <taxon>Spermatophyta</taxon>
        <taxon>Pinopsida</taxon>
        <taxon>Pinidae</taxon>
        <taxon>Conifers I</taxon>
        <taxon>Pinales</taxon>
        <taxon>Pinaceae</taxon>
        <taxon>Picea</taxon>
    </lineage>
</organism>
<dbReference type="AlphaFoldDB" id="A9NSK3"/>
<accession>A9NSK3</accession>
<feature type="region of interest" description="Disordered" evidence="1">
    <location>
        <begin position="27"/>
        <end position="65"/>
    </location>
</feature>
<reference evidence="2" key="1">
    <citation type="journal article" date="2008" name="BMC Genomics">
        <title>A conifer genomics resource of 200,000 spruce (Picea spp.) ESTs and 6,464 high-quality, sequence-finished full-length cDNAs for Sitka spruce (Picea sitchensis).</title>
        <authorList>
            <person name="Ralph S.G."/>
            <person name="Chun H.J."/>
            <person name="Kolosova N."/>
            <person name="Cooper D."/>
            <person name="Oddy C."/>
            <person name="Ritland C.E."/>
            <person name="Kirkpatrick R."/>
            <person name="Moore R."/>
            <person name="Barber S."/>
            <person name="Holt R.A."/>
            <person name="Jones S.J."/>
            <person name="Marra M.A."/>
            <person name="Douglas C.J."/>
            <person name="Ritland K."/>
            <person name="Bohlmann J."/>
        </authorList>
    </citation>
    <scope>NUCLEOTIDE SEQUENCE</scope>
    <source>
        <tissue evidence="2">Bark</tissue>
    </source>
</reference>
<proteinExistence type="evidence at transcript level"/>
<dbReference type="EMBL" id="EF084293">
    <property type="protein sequence ID" value="ABK23614.1"/>
    <property type="molecule type" value="mRNA"/>
</dbReference>
<sequence>MDGPPLRPVRQRSINLCRSSCLGSEEEDSIISEGQDQGHSQDRSWPIRGNGKSSHYHSRTDDDDMPESWWQKGWTNSVKKAGDQWSNLMEEATGGWTSGLKWMWRWRWRSKWLKREPCMISSIVYSRKTVHCNYDEMSYAQNFDEGDWREEDVYPYRAFSARFAAPAFPLPKLREI</sequence>
<name>A9NSK3_PICSI</name>
<evidence type="ECO:0000256" key="1">
    <source>
        <dbReference type="SAM" id="MobiDB-lite"/>
    </source>
</evidence>
<dbReference type="PANTHER" id="PTHR33168">
    <property type="entry name" value="STRESS INDUCED PROTEIN-RELATED"/>
    <property type="match status" value="1"/>
</dbReference>